<dbReference type="PANTHER" id="PTHR32322:SF9">
    <property type="entry name" value="AMINO-ACID METABOLITE EFFLUX PUMP-RELATED"/>
    <property type="match status" value="1"/>
</dbReference>
<feature type="domain" description="EamA" evidence="6">
    <location>
        <begin position="6"/>
        <end position="140"/>
    </location>
</feature>
<feature type="transmembrane region" description="Helical" evidence="5">
    <location>
        <begin position="265"/>
        <end position="282"/>
    </location>
</feature>
<dbReference type="InterPro" id="IPR050638">
    <property type="entry name" value="AA-Vitamin_Transporters"/>
</dbReference>
<comment type="subcellular location">
    <subcellularLocation>
        <location evidence="1">Membrane</location>
        <topology evidence="1">Multi-pass membrane protein</topology>
    </subcellularLocation>
</comment>
<dbReference type="GO" id="GO:0016020">
    <property type="term" value="C:membrane"/>
    <property type="evidence" value="ECO:0007669"/>
    <property type="project" value="UniProtKB-SubCell"/>
</dbReference>
<name>A0A6J6QKQ2_9ZZZZ</name>
<feature type="transmembrane region" description="Helical" evidence="5">
    <location>
        <begin position="179"/>
        <end position="200"/>
    </location>
</feature>
<evidence type="ECO:0000259" key="6">
    <source>
        <dbReference type="Pfam" id="PF00892"/>
    </source>
</evidence>
<feature type="transmembrane region" description="Helical" evidence="5">
    <location>
        <begin position="126"/>
        <end position="142"/>
    </location>
</feature>
<feature type="transmembrane region" description="Helical" evidence="5">
    <location>
        <begin position="95"/>
        <end position="114"/>
    </location>
</feature>
<dbReference type="EMBL" id="CAEZXP010000012">
    <property type="protein sequence ID" value="CAB4711326.1"/>
    <property type="molecule type" value="Genomic_DNA"/>
</dbReference>
<keyword evidence="2 5" id="KW-0812">Transmembrane</keyword>
<evidence type="ECO:0000256" key="4">
    <source>
        <dbReference type="ARBA" id="ARBA00023136"/>
    </source>
</evidence>
<evidence type="ECO:0000256" key="2">
    <source>
        <dbReference type="ARBA" id="ARBA00022692"/>
    </source>
</evidence>
<gene>
    <name evidence="7" type="ORF">UFOPK2399_02018</name>
</gene>
<evidence type="ECO:0000256" key="3">
    <source>
        <dbReference type="ARBA" id="ARBA00022989"/>
    </source>
</evidence>
<proteinExistence type="predicted"/>
<dbReference type="InterPro" id="IPR037185">
    <property type="entry name" value="EmrE-like"/>
</dbReference>
<keyword evidence="3 5" id="KW-1133">Transmembrane helix</keyword>
<feature type="transmembrane region" description="Helical" evidence="5">
    <location>
        <begin position="5"/>
        <end position="23"/>
    </location>
</feature>
<dbReference type="InterPro" id="IPR000620">
    <property type="entry name" value="EamA_dom"/>
</dbReference>
<feature type="transmembrane region" description="Helical" evidence="5">
    <location>
        <begin position="240"/>
        <end position="259"/>
    </location>
</feature>
<feature type="transmembrane region" description="Helical" evidence="5">
    <location>
        <begin position="206"/>
        <end position="228"/>
    </location>
</feature>
<feature type="transmembrane region" description="Helical" evidence="5">
    <location>
        <begin position="35"/>
        <end position="55"/>
    </location>
</feature>
<dbReference type="SUPFAM" id="SSF103481">
    <property type="entry name" value="Multidrug resistance efflux transporter EmrE"/>
    <property type="match status" value="2"/>
</dbReference>
<protein>
    <submittedName>
        <fullName evidence="7">Unannotated protein</fullName>
    </submittedName>
</protein>
<evidence type="ECO:0000313" key="7">
    <source>
        <dbReference type="EMBL" id="CAB4711326.1"/>
    </source>
</evidence>
<accession>A0A6J6QKQ2</accession>
<evidence type="ECO:0000256" key="5">
    <source>
        <dbReference type="SAM" id="Phobius"/>
    </source>
</evidence>
<sequence length="293" mass="30716">MSRRYALMLLLLSAIWGASFLFIKVADRELEPMAIAWLRLALATVVLIPVSAVVIGPARLVAGVRGAWLRLAVMGLVNSAFPFALLAWAEQKLDSGLTAIFQAAAPLFSIALTVMVGQELVTRRRALGIFGGFLGVALLVGVHVHGSLWSALAVVFSGLLYAGAGVYGQRWMKDVEPLVLATGSMCTAAVLIAPFGLVALPSAMPGWKITASMATLGIIGTGFAYILYFAILRGVGASRAILVTYLVPAFAVSYGVLVLDEHVRASAIAGLALIFGGVAIGSRRSPVRPAKSP</sequence>
<dbReference type="PANTHER" id="PTHR32322">
    <property type="entry name" value="INNER MEMBRANE TRANSPORTER"/>
    <property type="match status" value="1"/>
</dbReference>
<feature type="transmembrane region" description="Helical" evidence="5">
    <location>
        <begin position="67"/>
        <end position="89"/>
    </location>
</feature>
<feature type="domain" description="EamA" evidence="6">
    <location>
        <begin position="149"/>
        <end position="280"/>
    </location>
</feature>
<evidence type="ECO:0000256" key="1">
    <source>
        <dbReference type="ARBA" id="ARBA00004141"/>
    </source>
</evidence>
<keyword evidence="4 5" id="KW-0472">Membrane</keyword>
<feature type="transmembrane region" description="Helical" evidence="5">
    <location>
        <begin position="148"/>
        <end position="167"/>
    </location>
</feature>
<reference evidence="7" key="1">
    <citation type="submission" date="2020-05" db="EMBL/GenBank/DDBJ databases">
        <authorList>
            <person name="Chiriac C."/>
            <person name="Salcher M."/>
            <person name="Ghai R."/>
            <person name="Kavagutti S V."/>
        </authorList>
    </citation>
    <scope>NUCLEOTIDE SEQUENCE</scope>
</reference>
<dbReference type="Pfam" id="PF00892">
    <property type="entry name" value="EamA"/>
    <property type="match status" value="2"/>
</dbReference>
<dbReference type="AlphaFoldDB" id="A0A6J6QKQ2"/>
<organism evidence="7">
    <name type="scientific">freshwater metagenome</name>
    <dbReference type="NCBI Taxonomy" id="449393"/>
    <lineage>
        <taxon>unclassified sequences</taxon>
        <taxon>metagenomes</taxon>
        <taxon>ecological metagenomes</taxon>
    </lineage>
</organism>